<dbReference type="PROSITE" id="PS50090">
    <property type="entry name" value="MYB_LIKE"/>
    <property type="match status" value="1"/>
</dbReference>
<evidence type="ECO:0000256" key="1">
    <source>
        <dbReference type="ARBA" id="ARBA00004123"/>
    </source>
</evidence>
<protein>
    <recommendedName>
        <fullName evidence="7">Homeodomain-like protein</fullName>
    </recommendedName>
</protein>
<dbReference type="Gene3D" id="1.10.10.60">
    <property type="entry name" value="Homeodomain-like"/>
    <property type="match status" value="2"/>
</dbReference>
<dbReference type="PANTHER" id="PTHR47996">
    <property type="entry name" value="TRANSCRIPTION FACTOR DUO1"/>
    <property type="match status" value="1"/>
</dbReference>
<evidence type="ECO:0008006" key="7">
    <source>
        <dbReference type="Google" id="ProtNLM"/>
    </source>
</evidence>
<dbReference type="Gramene" id="KVI07052">
    <property type="protein sequence ID" value="KVI07052"/>
    <property type="gene ID" value="Ccrd_014593"/>
</dbReference>
<dbReference type="SUPFAM" id="SSF46689">
    <property type="entry name" value="Homeodomain-like"/>
    <property type="match status" value="1"/>
</dbReference>
<dbReference type="InterPro" id="IPR009057">
    <property type="entry name" value="Homeodomain-like_sf"/>
</dbReference>
<dbReference type="Proteomes" id="UP000243975">
    <property type="component" value="Unassembled WGS sequence"/>
</dbReference>
<accession>A0A118K478</accession>
<dbReference type="InterPro" id="IPR053106">
    <property type="entry name" value="Plant_Male-Germline_Reg_TFs"/>
</dbReference>
<feature type="domain" description="HTH myb-type" evidence="4">
    <location>
        <begin position="75"/>
        <end position="127"/>
    </location>
</feature>
<keyword evidence="2" id="KW-0539">Nucleus</keyword>
<comment type="subcellular location">
    <subcellularLocation>
        <location evidence="1">Nucleus</location>
    </subcellularLocation>
</comment>
<proteinExistence type="predicted"/>
<dbReference type="InterPro" id="IPR017930">
    <property type="entry name" value="Myb_dom"/>
</dbReference>
<dbReference type="Pfam" id="PF13921">
    <property type="entry name" value="Myb_DNA-bind_6"/>
    <property type="match status" value="1"/>
</dbReference>
<organism evidence="5 6">
    <name type="scientific">Cynara cardunculus var. scolymus</name>
    <name type="common">Globe artichoke</name>
    <name type="synonym">Cynara scolymus</name>
    <dbReference type="NCBI Taxonomy" id="59895"/>
    <lineage>
        <taxon>Eukaryota</taxon>
        <taxon>Viridiplantae</taxon>
        <taxon>Streptophyta</taxon>
        <taxon>Embryophyta</taxon>
        <taxon>Tracheophyta</taxon>
        <taxon>Spermatophyta</taxon>
        <taxon>Magnoliopsida</taxon>
        <taxon>eudicotyledons</taxon>
        <taxon>Gunneridae</taxon>
        <taxon>Pentapetalae</taxon>
        <taxon>asterids</taxon>
        <taxon>campanulids</taxon>
        <taxon>Asterales</taxon>
        <taxon>Asteraceae</taxon>
        <taxon>Carduoideae</taxon>
        <taxon>Cardueae</taxon>
        <taxon>Carduinae</taxon>
        <taxon>Cynara</taxon>
    </lineage>
</organism>
<evidence type="ECO:0000259" key="4">
    <source>
        <dbReference type="PROSITE" id="PS51294"/>
    </source>
</evidence>
<dbReference type="CDD" id="cd00167">
    <property type="entry name" value="SANT"/>
    <property type="match status" value="1"/>
</dbReference>
<dbReference type="EMBL" id="LEKV01001526">
    <property type="protein sequence ID" value="KVI07052.1"/>
    <property type="molecule type" value="Genomic_DNA"/>
</dbReference>
<evidence type="ECO:0000313" key="5">
    <source>
        <dbReference type="EMBL" id="KVI07052.1"/>
    </source>
</evidence>
<comment type="caution">
    <text evidence="5">The sequence shown here is derived from an EMBL/GenBank/DDBJ whole genome shotgun (WGS) entry which is preliminary data.</text>
</comment>
<feature type="domain" description="Myb-like" evidence="3">
    <location>
        <begin position="22"/>
        <end position="74"/>
    </location>
</feature>
<dbReference type="AlphaFoldDB" id="A0A118K478"/>
<dbReference type="InterPro" id="IPR001005">
    <property type="entry name" value="SANT/Myb"/>
</dbReference>
<sequence length="127" mass="15250">MSVGENKEEKDVEDEVTILKEEQKHLKMAWSKEEDDLLMKHIQENGPKKWNLLLSKGLLKRKAKLCSLRWLNKFQPNFKKGMFSEKEKQLVFDLQSKYGNNWAKTTTYFPGRYVYYVKNYLHFELVL</sequence>
<gene>
    <name evidence="5" type="ORF">Ccrd_014593</name>
</gene>
<evidence type="ECO:0000256" key="2">
    <source>
        <dbReference type="ARBA" id="ARBA00023242"/>
    </source>
</evidence>
<name>A0A118K478_CYNCS</name>
<dbReference type="PROSITE" id="PS51294">
    <property type="entry name" value="HTH_MYB"/>
    <property type="match status" value="1"/>
</dbReference>
<keyword evidence="6" id="KW-1185">Reference proteome</keyword>
<dbReference type="OMA" id="MWTHEED"/>
<dbReference type="PANTHER" id="PTHR47996:SF3">
    <property type="entry name" value="TRANSCRIPTION FACTOR DUO1"/>
    <property type="match status" value="1"/>
</dbReference>
<dbReference type="SMART" id="SM00717">
    <property type="entry name" value="SANT"/>
    <property type="match status" value="2"/>
</dbReference>
<dbReference type="GO" id="GO:0005634">
    <property type="term" value="C:nucleus"/>
    <property type="evidence" value="ECO:0007669"/>
    <property type="project" value="UniProtKB-SubCell"/>
</dbReference>
<reference evidence="5 6" key="1">
    <citation type="journal article" date="2016" name="Sci. Rep.">
        <title>The genome sequence of the outbreeding globe artichoke constructed de novo incorporating a phase-aware low-pass sequencing strategy of F1 progeny.</title>
        <authorList>
            <person name="Scaglione D."/>
            <person name="Reyes-Chin-Wo S."/>
            <person name="Acquadro A."/>
            <person name="Froenicke L."/>
            <person name="Portis E."/>
            <person name="Beitel C."/>
            <person name="Tirone M."/>
            <person name="Mauro R."/>
            <person name="Lo Monaco A."/>
            <person name="Mauromicale G."/>
            <person name="Faccioli P."/>
            <person name="Cattivelli L."/>
            <person name="Rieseberg L."/>
            <person name="Michelmore R."/>
            <person name="Lanteri S."/>
        </authorList>
    </citation>
    <scope>NUCLEOTIDE SEQUENCE [LARGE SCALE GENOMIC DNA]</scope>
    <source>
        <strain evidence="5">2C</strain>
    </source>
</reference>
<dbReference type="STRING" id="59895.A0A118K478"/>
<evidence type="ECO:0000259" key="3">
    <source>
        <dbReference type="PROSITE" id="PS50090"/>
    </source>
</evidence>
<evidence type="ECO:0000313" key="6">
    <source>
        <dbReference type="Proteomes" id="UP000243975"/>
    </source>
</evidence>